<reference evidence="6 7" key="1">
    <citation type="submission" date="2021-11" db="EMBL/GenBank/DDBJ databases">
        <authorList>
            <person name="Islam A."/>
            <person name="Islam S."/>
            <person name="Flora M.S."/>
            <person name="Rahman M."/>
            <person name="Ziaur R.M."/>
            <person name="Epstein J.H."/>
            <person name="Hassan M."/>
            <person name="Klassen M."/>
            <person name="Woodard K."/>
            <person name="Webb A."/>
            <person name="Webby R.J."/>
            <person name="El Zowalaty M.E."/>
        </authorList>
    </citation>
    <scope>NUCLEOTIDE SEQUENCE [LARGE SCALE GENOMIC DNA]</scope>
    <source>
        <strain evidence="6">Pbs1</strain>
    </source>
</reference>
<sequence>MGDTPNRSSLERSNDVIIMQTDMIPFKPKRSLKPSVPVRALPAPSQFNRLDETDLKDAMALGLLLKDLPVNHDASAPEYGVVYEKNGGNRDSGCGAFTFSSQRLLQERCKEFAMRRGFQLFVSGSSTRPNGGGNVKYRCKKLHDQQFFDSSTPVSELHCPFYINGYGKDQHWKITQACFLHNHYKFIGWRSALASKSKSRSVLGINGSRIPPPSIATTVDPEMPIAVAKTAVVMLENQENAPLQLPVLSVEQEALAAKDTEIATSMQSQQVKAQRNTTMSMKAFCRVVVDEVNNYPASNLLMSKLDGKMIRRILLRQGYTINHMMSSRIKRHLQDERITKVRTSFQKLREYLRVVSEKNPGSLFRFEKRDDGAFSRVLFIPNAMLNAVKYCRKIVSLDHITQGDELSETPLGKLDYDENDDMICGVYLKASIKDFNDEVITFALALVAEENKLAWEWFLHGLQCTEVTDWNEYTVIAGRARGLQTAIQTVWPGASLHFCMRRVVEDELMVIKKIPMTPDKKQSIFDLARSDSETKFNTLREALVHTNEAAVAYLDELDRKHWVKYAFLAAFQRPTFNELTSDLSMALGSGELFSQHASTSHTKWFGEDPVCSSQPLETYCQYFMKIAENFHQRRQSVKLRPAHELVPLREMQLQQILQGSQRCESIPCANGLYMVRYLGPTRLDIPDSWRHVDLAQWECTCQDWQDQHFPCLHAIHAAELDQRRIDSLYDTKQNSIETYLNCYATSFTPWPMDASPIEPDVSIKTPLDLFFSEVGSGRRKPGPRPKNRKNKYYINSDKVLTQDISEDIVE</sequence>
<evidence type="ECO:0000256" key="2">
    <source>
        <dbReference type="ARBA" id="ARBA00022771"/>
    </source>
</evidence>
<organism evidence="6 7">
    <name type="scientific">Peronospora belbahrii</name>
    <dbReference type="NCBI Taxonomy" id="622444"/>
    <lineage>
        <taxon>Eukaryota</taxon>
        <taxon>Sar</taxon>
        <taxon>Stramenopiles</taxon>
        <taxon>Oomycota</taxon>
        <taxon>Peronosporomycetes</taxon>
        <taxon>Peronosporales</taxon>
        <taxon>Peronosporaceae</taxon>
        <taxon>Peronospora</taxon>
    </lineage>
</organism>
<dbReference type="SMART" id="SM00575">
    <property type="entry name" value="ZnF_PMZ"/>
    <property type="match status" value="1"/>
</dbReference>
<evidence type="ECO:0000259" key="5">
    <source>
        <dbReference type="PROSITE" id="PS50966"/>
    </source>
</evidence>
<feature type="domain" description="SWIM-type" evidence="5">
    <location>
        <begin position="690"/>
        <end position="722"/>
    </location>
</feature>
<dbReference type="EMBL" id="CAKLCB010000373">
    <property type="protein sequence ID" value="CAH0520957.1"/>
    <property type="molecule type" value="Genomic_DNA"/>
</dbReference>
<evidence type="ECO:0000256" key="3">
    <source>
        <dbReference type="ARBA" id="ARBA00022833"/>
    </source>
</evidence>
<dbReference type="Proteomes" id="UP001158986">
    <property type="component" value="Unassembled WGS sequence"/>
</dbReference>
<keyword evidence="1" id="KW-0479">Metal-binding</keyword>
<dbReference type="Pfam" id="PF10551">
    <property type="entry name" value="MULE"/>
    <property type="match status" value="1"/>
</dbReference>
<keyword evidence="2 4" id="KW-0863">Zinc-finger</keyword>
<keyword evidence="3" id="KW-0862">Zinc</keyword>
<dbReference type="InterPro" id="IPR018289">
    <property type="entry name" value="MULE_transposase_dom"/>
</dbReference>
<keyword evidence="7" id="KW-1185">Reference proteome</keyword>
<proteinExistence type="predicted"/>
<dbReference type="Pfam" id="PF04434">
    <property type="entry name" value="SWIM"/>
    <property type="match status" value="1"/>
</dbReference>
<protein>
    <recommendedName>
        <fullName evidence="5">SWIM-type domain-containing protein</fullName>
    </recommendedName>
</protein>
<evidence type="ECO:0000313" key="6">
    <source>
        <dbReference type="EMBL" id="CAH0520957.1"/>
    </source>
</evidence>
<dbReference type="PROSITE" id="PS50966">
    <property type="entry name" value="ZF_SWIM"/>
    <property type="match status" value="1"/>
</dbReference>
<dbReference type="InterPro" id="IPR007527">
    <property type="entry name" value="Znf_SWIM"/>
</dbReference>
<evidence type="ECO:0000256" key="4">
    <source>
        <dbReference type="PROSITE-ProRule" id="PRU00325"/>
    </source>
</evidence>
<comment type="caution">
    <text evidence="6">The sequence shown here is derived from an EMBL/GenBank/DDBJ whole genome shotgun (WGS) entry which is preliminary data.</text>
</comment>
<evidence type="ECO:0000313" key="7">
    <source>
        <dbReference type="Proteomes" id="UP001158986"/>
    </source>
</evidence>
<accession>A0ABN8D6Z6</accession>
<name>A0ABN8D6Z6_9STRA</name>
<dbReference type="PANTHER" id="PTHR31973:SF187">
    <property type="entry name" value="MUTATOR TRANSPOSASE MUDRA PROTEIN"/>
    <property type="match status" value="1"/>
</dbReference>
<dbReference type="InterPro" id="IPR006564">
    <property type="entry name" value="Znf_PMZ"/>
</dbReference>
<evidence type="ECO:0000256" key="1">
    <source>
        <dbReference type="ARBA" id="ARBA00022723"/>
    </source>
</evidence>
<gene>
    <name evidence="6" type="ORF">PBS001_LOCUS7419</name>
</gene>
<dbReference type="PANTHER" id="PTHR31973">
    <property type="entry name" value="POLYPROTEIN, PUTATIVE-RELATED"/>
    <property type="match status" value="1"/>
</dbReference>